<feature type="transmembrane region" description="Helical" evidence="5">
    <location>
        <begin position="120"/>
        <end position="141"/>
    </location>
</feature>
<dbReference type="InterPro" id="IPR036259">
    <property type="entry name" value="MFS_trans_sf"/>
</dbReference>
<dbReference type="InterPro" id="IPR020846">
    <property type="entry name" value="MFS_dom"/>
</dbReference>
<dbReference type="GO" id="GO:0005886">
    <property type="term" value="C:plasma membrane"/>
    <property type="evidence" value="ECO:0007669"/>
    <property type="project" value="UniProtKB-SubCell"/>
</dbReference>
<comment type="caution">
    <text evidence="7">The sequence shown here is derived from an EMBL/GenBank/DDBJ whole genome shotgun (WGS) entry which is preliminary data.</text>
</comment>
<comment type="subcellular location">
    <subcellularLocation>
        <location evidence="1">Cell membrane</location>
        <topology evidence="1">Multi-pass membrane protein</topology>
    </subcellularLocation>
</comment>
<organism evidence="7 8">
    <name type="scientific">Bifidobacterium platyrrhinorum</name>
    <dbReference type="NCBI Taxonomy" id="2661628"/>
    <lineage>
        <taxon>Bacteria</taxon>
        <taxon>Bacillati</taxon>
        <taxon>Actinomycetota</taxon>
        <taxon>Actinomycetes</taxon>
        <taxon>Bifidobacteriales</taxon>
        <taxon>Bifidobacteriaceae</taxon>
        <taxon>Bifidobacterium</taxon>
    </lineage>
</organism>
<feature type="transmembrane region" description="Helical" evidence="5">
    <location>
        <begin position="161"/>
        <end position="181"/>
    </location>
</feature>
<accession>A0A6L9SVJ9</accession>
<dbReference type="EMBL" id="WHZV01000008">
    <property type="protein sequence ID" value="NEG55883.1"/>
    <property type="molecule type" value="Genomic_DNA"/>
</dbReference>
<keyword evidence="8" id="KW-1185">Reference proteome</keyword>
<feature type="transmembrane region" description="Helical" evidence="5">
    <location>
        <begin position="249"/>
        <end position="267"/>
    </location>
</feature>
<keyword evidence="4 5" id="KW-0472">Membrane</keyword>
<evidence type="ECO:0000256" key="1">
    <source>
        <dbReference type="ARBA" id="ARBA00004651"/>
    </source>
</evidence>
<dbReference type="GO" id="GO:0046943">
    <property type="term" value="F:carboxylic acid transmembrane transporter activity"/>
    <property type="evidence" value="ECO:0007669"/>
    <property type="project" value="TreeGrafter"/>
</dbReference>
<evidence type="ECO:0000256" key="5">
    <source>
        <dbReference type="SAM" id="Phobius"/>
    </source>
</evidence>
<evidence type="ECO:0000313" key="7">
    <source>
        <dbReference type="EMBL" id="NEG55883.1"/>
    </source>
</evidence>
<name>A0A6L9SVJ9_9BIFI</name>
<dbReference type="PANTHER" id="PTHR23508">
    <property type="entry name" value="CARBOXYLIC ACID TRANSPORTER PROTEIN HOMOLOG"/>
    <property type="match status" value="1"/>
</dbReference>
<evidence type="ECO:0000259" key="6">
    <source>
        <dbReference type="PROSITE" id="PS50850"/>
    </source>
</evidence>
<dbReference type="Proteomes" id="UP000483293">
    <property type="component" value="Unassembled WGS sequence"/>
</dbReference>
<dbReference type="Gene3D" id="1.20.1250.20">
    <property type="entry name" value="MFS general substrate transporter like domains"/>
    <property type="match status" value="1"/>
</dbReference>
<protein>
    <submittedName>
        <fullName evidence="7">MFS transporter</fullName>
    </submittedName>
</protein>
<dbReference type="SUPFAM" id="SSF103473">
    <property type="entry name" value="MFS general substrate transporter"/>
    <property type="match status" value="1"/>
</dbReference>
<feature type="transmembrane region" description="Helical" evidence="5">
    <location>
        <begin position="68"/>
        <end position="90"/>
    </location>
</feature>
<keyword evidence="2 5" id="KW-0812">Transmembrane</keyword>
<gene>
    <name evidence="7" type="ORF">GFD21_08980</name>
</gene>
<reference evidence="7 8" key="1">
    <citation type="submission" date="2019-10" db="EMBL/GenBank/DDBJ databases">
        <title>Bifidobacterium from non-human primates.</title>
        <authorList>
            <person name="Modesto M."/>
        </authorList>
    </citation>
    <scope>NUCLEOTIDE SEQUENCE [LARGE SCALE GENOMIC DNA]</scope>
    <source>
        <strain evidence="7 8">SMA15</strain>
    </source>
</reference>
<evidence type="ECO:0000313" key="8">
    <source>
        <dbReference type="Proteomes" id="UP000483293"/>
    </source>
</evidence>
<feature type="transmembrane region" description="Helical" evidence="5">
    <location>
        <begin position="287"/>
        <end position="307"/>
    </location>
</feature>
<feature type="transmembrane region" description="Helical" evidence="5">
    <location>
        <begin position="319"/>
        <end position="344"/>
    </location>
</feature>
<feature type="domain" description="Major facilitator superfamily (MFS) profile" evidence="6">
    <location>
        <begin position="26"/>
        <end position="438"/>
    </location>
</feature>
<feature type="transmembrane region" description="Helical" evidence="5">
    <location>
        <begin position="95"/>
        <end position="114"/>
    </location>
</feature>
<evidence type="ECO:0000256" key="4">
    <source>
        <dbReference type="ARBA" id="ARBA00023136"/>
    </source>
</evidence>
<dbReference type="InterPro" id="IPR011701">
    <property type="entry name" value="MFS"/>
</dbReference>
<evidence type="ECO:0000256" key="3">
    <source>
        <dbReference type="ARBA" id="ARBA00022989"/>
    </source>
</evidence>
<sequence length="438" mass="46287">MSQQEQQEVQSTAPQERGGKNKLGRYFGLTAASGLGSILGSGIIISLATTLSLWQAGLGIDPAQVGVLSGALTLAIAGGSLAGGAVAGVLGMVTVFNWINAVYAIGALLCVFAQNYAMLLAGVIIAGVASGIELPVTLSVLSHDAPDNETQSQMVSYTQMFWMIGIGLSALVGFATSAMVPPNNARVQFAILAAIAVVAWAWRLLSPKFRTLHREGDEMSARKTASTNDGAKAKVNILSVFRGAQNRKYVLFLVTIFLFYALWNLLANTWGQFQTYMLVSSGASQTLATGAGLVLTVVAIVFSPIFIKVVSGKWRTVGYVIGAALQIAALVLMAAGGGVLWLIVAGLLLNNLGSPLAGEMLYKVWTQESFPEEVRTSIQGVTNGVSRLLCALFAMVTPMLVQPERLVGTLWCFVVVMCVSMALGGAVIMLQRKYGIER</sequence>
<feature type="transmembrane region" description="Helical" evidence="5">
    <location>
        <begin position="187"/>
        <end position="205"/>
    </location>
</feature>
<dbReference type="RefSeq" id="WP_163197645.1">
    <property type="nucleotide sequence ID" value="NZ_WHZV01000008.1"/>
</dbReference>
<dbReference type="PANTHER" id="PTHR23508:SF10">
    <property type="entry name" value="CARBOXYLIC ACID TRANSPORTER PROTEIN HOMOLOG"/>
    <property type="match status" value="1"/>
</dbReference>
<dbReference type="PROSITE" id="PS50850">
    <property type="entry name" value="MFS"/>
    <property type="match status" value="1"/>
</dbReference>
<feature type="transmembrane region" description="Helical" evidence="5">
    <location>
        <begin position="26"/>
        <end position="48"/>
    </location>
</feature>
<dbReference type="Pfam" id="PF07690">
    <property type="entry name" value="MFS_1"/>
    <property type="match status" value="1"/>
</dbReference>
<proteinExistence type="predicted"/>
<dbReference type="AlphaFoldDB" id="A0A6L9SVJ9"/>
<evidence type="ECO:0000256" key="2">
    <source>
        <dbReference type="ARBA" id="ARBA00022692"/>
    </source>
</evidence>
<feature type="transmembrane region" description="Helical" evidence="5">
    <location>
        <begin position="408"/>
        <end position="430"/>
    </location>
</feature>
<keyword evidence="3 5" id="KW-1133">Transmembrane helix</keyword>